<dbReference type="InterPro" id="IPR037914">
    <property type="entry name" value="SpoVT-AbrB_sf"/>
</dbReference>
<gene>
    <name evidence="2" type="ORF">ATL45_0021</name>
    <name evidence="3" type="ORF">SAMN05421805_11455</name>
</gene>
<proteinExistence type="predicted"/>
<dbReference type="EMBL" id="RBXX01000001">
    <property type="protein sequence ID" value="RKT90053.1"/>
    <property type="molecule type" value="Genomic_DNA"/>
</dbReference>
<sequence length="82" mass="8624">MDTEDLPSGPGKFAGTVKVGEKGQIVIPKGARDLFGINPGDTLLLLADAEQGIAIVRQDLFDSFIAQAMPSRPGAQRAADEE</sequence>
<evidence type="ECO:0000313" key="5">
    <source>
        <dbReference type="Proteomes" id="UP000270697"/>
    </source>
</evidence>
<organism evidence="3 4">
    <name type="scientific">Saccharopolyspora antimicrobica</name>
    <dbReference type="NCBI Taxonomy" id="455193"/>
    <lineage>
        <taxon>Bacteria</taxon>
        <taxon>Bacillati</taxon>
        <taxon>Actinomycetota</taxon>
        <taxon>Actinomycetes</taxon>
        <taxon>Pseudonocardiales</taxon>
        <taxon>Pseudonocardiaceae</taxon>
        <taxon>Saccharopolyspora</taxon>
    </lineage>
</organism>
<evidence type="ECO:0000313" key="3">
    <source>
        <dbReference type="EMBL" id="SFO41644.1"/>
    </source>
</evidence>
<dbReference type="AlphaFoldDB" id="A0A1I5H020"/>
<dbReference type="GO" id="GO:0003677">
    <property type="term" value="F:DNA binding"/>
    <property type="evidence" value="ECO:0007669"/>
    <property type="project" value="InterPro"/>
</dbReference>
<evidence type="ECO:0000313" key="4">
    <source>
        <dbReference type="Proteomes" id="UP000199398"/>
    </source>
</evidence>
<protein>
    <submittedName>
        <fullName evidence="2">AbrB family transcriptional regulator</fullName>
    </submittedName>
    <submittedName>
        <fullName evidence="3">Looped-hinge helix DNA binding domain-containing protein, AbrB family</fullName>
    </submittedName>
</protein>
<dbReference type="InterPro" id="IPR007159">
    <property type="entry name" value="SpoVT-AbrB_dom"/>
</dbReference>
<reference evidence="2 5" key="2">
    <citation type="submission" date="2018-10" db="EMBL/GenBank/DDBJ databases">
        <title>Sequencing the genomes of 1000 actinobacteria strains.</title>
        <authorList>
            <person name="Klenk H.-P."/>
        </authorList>
    </citation>
    <scope>NUCLEOTIDE SEQUENCE [LARGE SCALE GENOMIC DNA]</scope>
    <source>
        <strain evidence="2 5">DSM 45119</strain>
    </source>
</reference>
<dbReference type="PANTHER" id="PTHR34860:SF6">
    <property type="entry name" value="REPRESSOR-LIKE PROTEIN SSO7C3"/>
    <property type="match status" value="1"/>
</dbReference>
<dbReference type="SUPFAM" id="SSF89447">
    <property type="entry name" value="AbrB/MazE/MraZ-like"/>
    <property type="match status" value="1"/>
</dbReference>
<dbReference type="EMBL" id="FOUP01000014">
    <property type="protein sequence ID" value="SFO41644.1"/>
    <property type="molecule type" value="Genomic_DNA"/>
</dbReference>
<dbReference type="Pfam" id="PF04014">
    <property type="entry name" value="MazE_antitoxin"/>
    <property type="match status" value="1"/>
</dbReference>
<dbReference type="RefSeq" id="WP_177242045.1">
    <property type="nucleotide sequence ID" value="NZ_FOUP01000014.1"/>
</dbReference>
<dbReference type="Proteomes" id="UP000270697">
    <property type="component" value="Unassembled WGS sequence"/>
</dbReference>
<name>A0A1I5H020_9PSEU</name>
<evidence type="ECO:0000313" key="2">
    <source>
        <dbReference type="EMBL" id="RKT90053.1"/>
    </source>
</evidence>
<dbReference type="Proteomes" id="UP000199398">
    <property type="component" value="Unassembled WGS sequence"/>
</dbReference>
<dbReference type="PANTHER" id="PTHR34860">
    <property type="entry name" value="REPRESSOR-LIKE PROTEIN SSO7C3"/>
    <property type="match status" value="1"/>
</dbReference>
<dbReference type="SMART" id="SM00966">
    <property type="entry name" value="SpoVT_AbrB"/>
    <property type="match status" value="1"/>
</dbReference>
<dbReference type="Gene3D" id="2.10.260.10">
    <property type="match status" value="1"/>
</dbReference>
<keyword evidence="5" id="KW-1185">Reference proteome</keyword>
<dbReference type="STRING" id="455193.SAMN05421805_11455"/>
<feature type="domain" description="SpoVT-AbrB" evidence="1">
    <location>
        <begin position="17"/>
        <end position="61"/>
    </location>
</feature>
<reference evidence="3 4" key="1">
    <citation type="submission" date="2016-10" db="EMBL/GenBank/DDBJ databases">
        <authorList>
            <person name="de Groot N.N."/>
        </authorList>
    </citation>
    <scope>NUCLEOTIDE SEQUENCE [LARGE SCALE GENOMIC DNA]</scope>
    <source>
        <strain evidence="3 4">CPCC 201259</strain>
    </source>
</reference>
<evidence type="ECO:0000259" key="1">
    <source>
        <dbReference type="SMART" id="SM00966"/>
    </source>
</evidence>
<dbReference type="InterPro" id="IPR052975">
    <property type="entry name" value="Repressor-like_regulatory"/>
</dbReference>
<accession>A0A1I5H020</accession>
<dbReference type="NCBIfam" id="TIGR01439">
    <property type="entry name" value="lp_hng_hel_AbrB"/>
    <property type="match status" value="1"/>
</dbReference>